<keyword evidence="2 9" id="KW-0032">Aminotransferase</keyword>
<dbReference type="GO" id="GO:0008483">
    <property type="term" value="F:transaminase activity"/>
    <property type="evidence" value="ECO:0007669"/>
    <property type="project" value="UniProtKB-KW"/>
</dbReference>
<dbReference type="AlphaFoldDB" id="A0A5N8XDI3"/>
<evidence type="ECO:0000256" key="7">
    <source>
        <dbReference type="PIRSR" id="PIRSR000390-2"/>
    </source>
</evidence>
<keyword evidence="10" id="KW-1185">Reference proteome</keyword>
<keyword evidence="3 9" id="KW-0808">Transferase</keyword>
<dbReference type="SUPFAM" id="SSF53383">
    <property type="entry name" value="PLP-dependent transferases"/>
    <property type="match status" value="1"/>
</dbReference>
<name>A0A5N8XDI3_9ACTN</name>
<reference evidence="9 10" key="1">
    <citation type="submission" date="2019-07" db="EMBL/GenBank/DDBJ databases">
        <title>New species of Amycolatopsis and Streptomyces.</title>
        <authorList>
            <person name="Duangmal K."/>
            <person name="Teo W.F.A."/>
            <person name="Lipun K."/>
        </authorList>
    </citation>
    <scope>NUCLEOTIDE SEQUENCE [LARGE SCALE GENOMIC DNA]</scope>
    <source>
        <strain evidence="9 10">NBRC 106415</strain>
    </source>
</reference>
<dbReference type="PANTHER" id="PTHR30244">
    <property type="entry name" value="TRANSAMINASE"/>
    <property type="match status" value="1"/>
</dbReference>
<evidence type="ECO:0000256" key="3">
    <source>
        <dbReference type="ARBA" id="ARBA00022679"/>
    </source>
</evidence>
<evidence type="ECO:0000256" key="1">
    <source>
        <dbReference type="ARBA" id="ARBA00001933"/>
    </source>
</evidence>
<protein>
    <submittedName>
        <fullName evidence="9">DegT/DnrJ/EryC1/StrS family aminotransferase</fullName>
    </submittedName>
</protein>
<dbReference type="Proteomes" id="UP000400924">
    <property type="component" value="Unassembled WGS sequence"/>
</dbReference>
<evidence type="ECO:0000313" key="10">
    <source>
        <dbReference type="Proteomes" id="UP000400924"/>
    </source>
</evidence>
<dbReference type="PIRSF" id="PIRSF000390">
    <property type="entry name" value="PLP_StrS"/>
    <property type="match status" value="1"/>
</dbReference>
<dbReference type="Pfam" id="PF01041">
    <property type="entry name" value="DegT_DnrJ_EryC1"/>
    <property type="match status" value="1"/>
</dbReference>
<evidence type="ECO:0000256" key="4">
    <source>
        <dbReference type="ARBA" id="ARBA00022898"/>
    </source>
</evidence>
<evidence type="ECO:0000256" key="2">
    <source>
        <dbReference type="ARBA" id="ARBA00022576"/>
    </source>
</evidence>
<accession>A0A5N8XDI3</accession>
<dbReference type="InterPro" id="IPR015421">
    <property type="entry name" value="PyrdxlP-dep_Trfase_major"/>
</dbReference>
<dbReference type="GO" id="GO:0000271">
    <property type="term" value="P:polysaccharide biosynthetic process"/>
    <property type="evidence" value="ECO:0007669"/>
    <property type="project" value="TreeGrafter"/>
</dbReference>
<dbReference type="Gene3D" id="3.90.1150.10">
    <property type="entry name" value="Aspartate Aminotransferase, domain 1"/>
    <property type="match status" value="1"/>
</dbReference>
<feature type="active site" description="Proton acceptor" evidence="6">
    <location>
        <position position="201"/>
    </location>
</feature>
<evidence type="ECO:0000256" key="6">
    <source>
        <dbReference type="PIRSR" id="PIRSR000390-1"/>
    </source>
</evidence>
<evidence type="ECO:0000256" key="8">
    <source>
        <dbReference type="SAM" id="MobiDB-lite"/>
    </source>
</evidence>
<comment type="caution">
    <text evidence="9">The sequence shown here is derived from an EMBL/GenBank/DDBJ whole genome shotgun (WGS) entry which is preliminary data.</text>
</comment>
<dbReference type="InterPro" id="IPR015422">
    <property type="entry name" value="PyrdxlP-dep_Trfase_small"/>
</dbReference>
<dbReference type="Gene3D" id="3.40.640.10">
    <property type="entry name" value="Type I PLP-dependent aspartate aminotransferase-like (Major domain)"/>
    <property type="match status" value="1"/>
</dbReference>
<dbReference type="InterPro" id="IPR015424">
    <property type="entry name" value="PyrdxlP-dep_Trfase"/>
</dbReference>
<sequence>MNVTEKLALLGGTPVIKSSLEERWPAFCESDVEAAAELVRRGEISYNGREGTVRDLEEHFREYVGTRYALAVNSGTSALHSAFFAIGLQPGDEVLAPTYTFHATVMPVFVCNAVPVLVDAEADTGNIDPTLLESHVTARTKAIVATHLNGYPVDMATILSVARKHGLWVIEDCSQAHGAECDGRRVGGLGDVAAFSMQSRKQVTAGAGGILTTNDDRVHERAVLFGHSLNRSVEAVVSDEYRRFASTGLGLNLRMHPVAAVLADRTLARLDELLKVREANCAHLDAMLSRIDGVHPPVRRPHMTRIAHYSHQPLYRQEELGDLSIGTFVRALAAEGVPVSRPKSPPLHQEPAFQDPEWKLDTYHPGPGNSYRRYRDGQLPNSETYVATALRLPVFSRDVRGELDAVGEAFEKVTQQAGLLRDLERAGCVPVPTA</sequence>
<evidence type="ECO:0000313" key="9">
    <source>
        <dbReference type="EMBL" id="MPY57509.1"/>
    </source>
</evidence>
<dbReference type="GO" id="GO:0030170">
    <property type="term" value="F:pyridoxal phosphate binding"/>
    <property type="evidence" value="ECO:0007669"/>
    <property type="project" value="TreeGrafter"/>
</dbReference>
<comment type="cofactor">
    <cofactor evidence="1">
        <name>pyridoxal 5'-phosphate</name>
        <dbReference type="ChEBI" id="CHEBI:597326"/>
    </cofactor>
</comment>
<dbReference type="EMBL" id="VJZC01000047">
    <property type="protein sequence ID" value="MPY57509.1"/>
    <property type="molecule type" value="Genomic_DNA"/>
</dbReference>
<evidence type="ECO:0000256" key="5">
    <source>
        <dbReference type="ARBA" id="ARBA00038398"/>
    </source>
</evidence>
<gene>
    <name evidence="9" type="ORF">FNH08_10165</name>
</gene>
<comment type="similarity">
    <text evidence="5">Belongs to the DegT/DnrJ/EryC1 family. L-glutamine:2-deoxy-scyllo-inosose/scyllo-inosose aminotransferase subfamily.</text>
</comment>
<keyword evidence="4 7" id="KW-0663">Pyridoxal phosphate</keyword>
<feature type="region of interest" description="Disordered" evidence="8">
    <location>
        <begin position="357"/>
        <end position="377"/>
    </location>
</feature>
<organism evidence="9 10">
    <name type="scientific">Streptomyces spongiae</name>
    <dbReference type="NCBI Taxonomy" id="565072"/>
    <lineage>
        <taxon>Bacteria</taxon>
        <taxon>Bacillati</taxon>
        <taxon>Actinomycetota</taxon>
        <taxon>Actinomycetes</taxon>
        <taxon>Kitasatosporales</taxon>
        <taxon>Streptomycetaceae</taxon>
        <taxon>Streptomyces</taxon>
    </lineage>
</organism>
<feature type="modified residue" description="N6-(pyridoxal phosphate)lysine" evidence="7">
    <location>
        <position position="201"/>
    </location>
</feature>
<dbReference type="InterPro" id="IPR000653">
    <property type="entry name" value="DegT/StrS_aminotransferase"/>
</dbReference>
<proteinExistence type="inferred from homology"/>
<dbReference type="PANTHER" id="PTHR30244:SF34">
    <property type="entry name" value="DTDP-4-AMINO-4,6-DIDEOXYGALACTOSE TRANSAMINASE"/>
    <property type="match status" value="1"/>
</dbReference>
<dbReference type="CDD" id="cd00616">
    <property type="entry name" value="AHBA_syn"/>
    <property type="match status" value="1"/>
</dbReference>